<dbReference type="PANTHER" id="PTHR30006:SF15">
    <property type="entry name" value="IRON-UTILIZATION PERIPLASMIC PROTEIN"/>
    <property type="match status" value="1"/>
</dbReference>
<feature type="binding site" evidence="3">
    <location>
        <position position="248"/>
    </location>
    <ligand>
        <name>Fe cation</name>
        <dbReference type="ChEBI" id="CHEBI:24875"/>
    </ligand>
</feature>
<dbReference type="SUPFAM" id="SSF53850">
    <property type="entry name" value="Periplasmic binding protein-like II"/>
    <property type="match status" value="1"/>
</dbReference>
<dbReference type="Pfam" id="PF13343">
    <property type="entry name" value="SBP_bac_6"/>
    <property type="match status" value="1"/>
</dbReference>
<dbReference type="GO" id="GO:0046872">
    <property type="term" value="F:metal ion binding"/>
    <property type="evidence" value="ECO:0007669"/>
    <property type="project" value="UniProtKB-KW"/>
</dbReference>
<dbReference type="Gene3D" id="3.40.190.10">
    <property type="entry name" value="Periplasmic binding protein-like II"/>
    <property type="match status" value="2"/>
</dbReference>
<evidence type="ECO:0000313" key="5">
    <source>
        <dbReference type="EMBL" id="PTW62410.1"/>
    </source>
</evidence>
<gene>
    <name evidence="5" type="ORF">C8N35_101453</name>
</gene>
<dbReference type="PANTHER" id="PTHR30006">
    <property type="entry name" value="THIAMINE-BINDING PERIPLASMIC PROTEIN-RELATED"/>
    <property type="match status" value="1"/>
</dbReference>
<protein>
    <submittedName>
        <fullName evidence="5">Iron(III) transport system substrate-binding protein</fullName>
    </submittedName>
</protein>
<keyword evidence="2" id="KW-0732">Signal</keyword>
<comment type="similarity">
    <text evidence="1">Belongs to the bacterial solute-binding protein 1 family.</text>
</comment>
<keyword evidence="6" id="KW-1185">Reference proteome</keyword>
<feature type="region of interest" description="Disordered" evidence="4">
    <location>
        <begin position="1"/>
        <end position="23"/>
    </location>
</feature>
<evidence type="ECO:0000256" key="4">
    <source>
        <dbReference type="SAM" id="MobiDB-lite"/>
    </source>
</evidence>
<dbReference type="OrthoDB" id="9769567at2"/>
<organism evidence="5 6">
    <name type="scientific">Breoghania corrubedonensis</name>
    <dbReference type="NCBI Taxonomy" id="665038"/>
    <lineage>
        <taxon>Bacteria</taxon>
        <taxon>Pseudomonadati</taxon>
        <taxon>Pseudomonadota</taxon>
        <taxon>Alphaproteobacteria</taxon>
        <taxon>Hyphomicrobiales</taxon>
        <taxon>Stappiaceae</taxon>
        <taxon>Breoghania</taxon>
    </lineage>
</organism>
<reference evidence="5 6" key="1">
    <citation type="submission" date="2018-04" db="EMBL/GenBank/DDBJ databases">
        <title>Genomic Encyclopedia of Archaeal and Bacterial Type Strains, Phase II (KMG-II): from individual species to whole genera.</title>
        <authorList>
            <person name="Goeker M."/>
        </authorList>
    </citation>
    <scope>NUCLEOTIDE SEQUENCE [LARGE SCALE GENOMIC DNA]</scope>
    <source>
        <strain evidence="5 6">DSM 23382</strain>
    </source>
</reference>
<dbReference type="EMBL" id="QAYG01000001">
    <property type="protein sequence ID" value="PTW62410.1"/>
    <property type="molecule type" value="Genomic_DNA"/>
</dbReference>
<feature type="binding site" evidence="3">
    <location>
        <position position="247"/>
    </location>
    <ligand>
        <name>Fe cation</name>
        <dbReference type="ChEBI" id="CHEBI:24875"/>
    </ligand>
</feature>
<evidence type="ECO:0000313" key="6">
    <source>
        <dbReference type="Proteomes" id="UP000244081"/>
    </source>
</evidence>
<evidence type="ECO:0000256" key="1">
    <source>
        <dbReference type="ARBA" id="ARBA00008520"/>
    </source>
</evidence>
<comment type="caution">
    <text evidence="5">The sequence shown here is derived from an EMBL/GenBank/DDBJ whole genome shotgun (WGS) entry which is preliminary data.</text>
</comment>
<evidence type="ECO:0000256" key="3">
    <source>
        <dbReference type="PIRSR" id="PIRSR002825-1"/>
    </source>
</evidence>
<sequence>MAHRLSRTTRASGPAPHGPSGARTRIPALRGIIAAFGLALAAGGMASPAQADGSVNIYSYRQPYLIQPLLNRFTEETGIETNIVYASKGLGERIKAEGVNSPVDVMLTVDIGRLEGAKTLGFAAPLDNATINANIPENFRDPENRWFGLTGRARVVYASKERVTQNTITYAELADPKWKGRICTRSGQHDYTIGLIASIIAHEGTDKAKAWLSAVKENLARKPTGNDRAQVQAIYSGECDIALGNTYYMGKMLTNDKEPEQETWAKSVKILFPDAEGRGSHVNISGMVLAEHAPNRDNAVRLMEFLTSDEAQGLYAEINFEYPLNPHVAPSELVSSWGKLHPDSLPLIEIAKHRREASELVDEVAFDDGPSS</sequence>
<dbReference type="PIRSF" id="PIRSF002825">
    <property type="entry name" value="CfbpA"/>
    <property type="match status" value="1"/>
</dbReference>
<proteinExistence type="inferred from homology"/>
<keyword evidence="3" id="KW-0479">Metal-binding</keyword>
<dbReference type="InterPro" id="IPR026045">
    <property type="entry name" value="Ferric-bd"/>
</dbReference>
<dbReference type="GO" id="GO:0030288">
    <property type="term" value="C:outer membrane-bounded periplasmic space"/>
    <property type="evidence" value="ECO:0007669"/>
    <property type="project" value="TreeGrafter"/>
</dbReference>
<dbReference type="Proteomes" id="UP000244081">
    <property type="component" value="Unassembled WGS sequence"/>
</dbReference>
<keyword evidence="3" id="KW-0408">Iron</keyword>
<accession>A0A2T5VF91</accession>
<name>A0A2T5VF91_9HYPH</name>
<dbReference type="CDD" id="cd13542">
    <property type="entry name" value="PBP2_FutA1_ilke"/>
    <property type="match status" value="1"/>
</dbReference>
<evidence type="ECO:0000256" key="2">
    <source>
        <dbReference type="ARBA" id="ARBA00022729"/>
    </source>
</evidence>
<dbReference type="AlphaFoldDB" id="A0A2T5VF91"/>